<dbReference type="PANTHER" id="PTHR43133">
    <property type="entry name" value="RNA POLYMERASE ECF-TYPE SIGMA FACTO"/>
    <property type="match status" value="1"/>
</dbReference>
<dbReference type="InterPro" id="IPR013324">
    <property type="entry name" value="RNA_pol_sigma_r3/r4-like"/>
</dbReference>
<feature type="domain" description="RNA polymerase sigma-70 region 2" evidence="5">
    <location>
        <begin position="34"/>
        <end position="101"/>
    </location>
</feature>
<dbReference type="Gene3D" id="1.10.1740.10">
    <property type="match status" value="1"/>
</dbReference>
<dbReference type="GO" id="GO:0006352">
    <property type="term" value="P:DNA-templated transcription initiation"/>
    <property type="evidence" value="ECO:0007669"/>
    <property type="project" value="InterPro"/>
</dbReference>
<evidence type="ECO:0000256" key="4">
    <source>
        <dbReference type="ARBA" id="ARBA00023163"/>
    </source>
</evidence>
<comment type="similarity">
    <text evidence="1">Belongs to the sigma-70 factor family. ECF subfamily.</text>
</comment>
<keyword evidence="3" id="KW-0731">Sigma factor</keyword>
<keyword evidence="4" id="KW-0804">Transcription</keyword>
<feature type="domain" description="RNA polymerase sigma factor 70 region 4 type 2" evidence="6">
    <location>
        <begin position="130"/>
        <end position="179"/>
    </location>
</feature>
<accession>A0A849KRI9</accession>
<evidence type="ECO:0000313" key="7">
    <source>
        <dbReference type="EMBL" id="NNU79469.1"/>
    </source>
</evidence>
<keyword evidence="8" id="KW-1185">Reference proteome</keyword>
<evidence type="ECO:0000256" key="2">
    <source>
        <dbReference type="ARBA" id="ARBA00023015"/>
    </source>
</evidence>
<dbReference type="InterPro" id="IPR013325">
    <property type="entry name" value="RNA_pol_sigma_r2"/>
</dbReference>
<dbReference type="EMBL" id="JABFBC010000001">
    <property type="protein sequence ID" value="NNU79469.1"/>
    <property type="molecule type" value="Genomic_DNA"/>
</dbReference>
<dbReference type="RefSeq" id="WP_171322486.1">
    <property type="nucleotide sequence ID" value="NZ_JABFBC010000001.1"/>
</dbReference>
<dbReference type="SUPFAM" id="SSF88659">
    <property type="entry name" value="Sigma3 and sigma4 domains of RNA polymerase sigma factors"/>
    <property type="match status" value="1"/>
</dbReference>
<proteinExistence type="inferred from homology"/>
<dbReference type="Pfam" id="PF04542">
    <property type="entry name" value="Sigma70_r2"/>
    <property type="match status" value="1"/>
</dbReference>
<evidence type="ECO:0000256" key="1">
    <source>
        <dbReference type="ARBA" id="ARBA00010641"/>
    </source>
</evidence>
<dbReference type="Gene3D" id="1.10.10.10">
    <property type="entry name" value="Winged helix-like DNA-binding domain superfamily/Winged helix DNA-binding domain"/>
    <property type="match status" value="1"/>
</dbReference>
<keyword evidence="2" id="KW-0805">Transcription regulation</keyword>
<dbReference type="InterPro" id="IPR036388">
    <property type="entry name" value="WH-like_DNA-bd_sf"/>
</dbReference>
<evidence type="ECO:0000313" key="8">
    <source>
        <dbReference type="Proteomes" id="UP000572377"/>
    </source>
</evidence>
<dbReference type="Proteomes" id="UP000572377">
    <property type="component" value="Unassembled WGS sequence"/>
</dbReference>
<dbReference type="GO" id="GO:0016987">
    <property type="term" value="F:sigma factor activity"/>
    <property type="evidence" value="ECO:0007669"/>
    <property type="project" value="UniProtKB-KW"/>
</dbReference>
<protein>
    <submittedName>
        <fullName evidence="7">Sigma-70 family RNA polymerase sigma factor</fullName>
    </submittedName>
</protein>
<organism evidence="7 8">
    <name type="scientific">Halovulum dunhuangense</name>
    <dbReference type="NCBI Taxonomy" id="1505036"/>
    <lineage>
        <taxon>Bacteria</taxon>
        <taxon>Pseudomonadati</taxon>
        <taxon>Pseudomonadota</taxon>
        <taxon>Alphaproteobacteria</taxon>
        <taxon>Rhodobacterales</taxon>
        <taxon>Paracoccaceae</taxon>
        <taxon>Halovulum</taxon>
    </lineage>
</organism>
<dbReference type="PANTHER" id="PTHR43133:SF62">
    <property type="entry name" value="RNA POLYMERASE SIGMA FACTOR SIGZ"/>
    <property type="match status" value="1"/>
</dbReference>
<comment type="caution">
    <text evidence="7">The sequence shown here is derived from an EMBL/GenBank/DDBJ whole genome shotgun (WGS) entry which is preliminary data.</text>
</comment>
<dbReference type="InterPro" id="IPR039425">
    <property type="entry name" value="RNA_pol_sigma-70-like"/>
</dbReference>
<evidence type="ECO:0000256" key="3">
    <source>
        <dbReference type="ARBA" id="ARBA00023082"/>
    </source>
</evidence>
<sequence length="195" mass="22109">MWQKDESEHRAATDLDRWLVAIRDGDKAAFRHFYEATSDLAFGVLIKMLRDRSEAEDALQDVYIRVWNKAHLFEKGQVGAAAWLVVIARNLAIDRLRAHKRALPLADPEIDPPADQVGAEEHVSGRQMWQAFSACLGELDAARAGAVQAVYLEGASYQELADRLKMPINTVKTWLRRSLINLRSCMRRRQGEAPE</sequence>
<evidence type="ECO:0000259" key="6">
    <source>
        <dbReference type="Pfam" id="PF08281"/>
    </source>
</evidence>
<dbReference type="NCBIfam" id="TIGR02937">
    <property type="entry name" value="sigma70-ECF"/>
    <property type="match status" value="1"/>
</dbReference>
<name>A0A849KRI9_9RHOB</name>
<dbReference type="AlphaFoldDB" id="A0A849KRI9"/>
<dbReference type="InterPro" id="IPR007627">
    <property type="entry name" value="RNA_pol_sigma70_r2"/>
</dbReference>
<evidence type="ECO:0000259" key="5">
    <source>
        <dbReference type="Pfam" id="PF04542"/>
    </source>
</evidence>
<dbReference type="InterPro" id="IPR013249">
    <property type="entry name" value="RNA_pol_sigma70_r4_t2"/>
</dbReference>
<dbReference type="InterPro" id="IPR014284">
    <property type="entry name" value="RNA_pol_sigma-70_dom"/>
</dbReference>
<dbReference type="Pfam" id="PF08281">
    <property type="entry name" value="Sigma70_r4_2"/>
    <property type="match status" value="1"/>
</dbReference>
<dbReference type="SUPFAM" id="SSF88946">
    <property type="entry name" value="Sigma2 domain of RNA polymerase sigma factors"/>
    <property type="match status" value="1"/>
</dbReference>
<gene>
    <name evidence="7" type="ORF">HMH01_03365</name>
</gene>
<reference evidence="7 8" key="1">
    <citation type="submission" date="2020-05" db="EMBL/GenBank/DDBJ databases">
        <title>Gimesia benthica sp. nov., a novel planctomycete isolated from a deep-sea water sample of the Northwest Indian Ocean.</title>
        <authorList>
            <person name="Wang J."/>
            <person name="Ruan C."/>
            <person name="Song L."/>
            <person name="Zhu Y."/>
            <person name="Li A."/>
            <person name="Zheng X."/>
            <person name="Wang L."/>
            <person name="Lu Z."/>
            <person name="Huang Y."/>
            <person name="Du W."/>
            <person name="Zhou Y."/>
            <person name="Huang L."/>
            <person name="Dai X."/>
        </authorList>
    </citation>
    <scope>NUCLEOTIDE SEQUENCE [LARGE SCALE GENOMIC DNA]</scope>
    <source>
        <strain evidence="7 8">YYQ-30</strain>
    </source>
</reference>
<dbReference type="GO" id="GO:0003677">
    <property type="term" value="F:DNA binding"/>
    <property type="evidence" value="ECO:0007669"/>
    <property type="project" value="InterPro"/>
</dbReference>